<reference evidence="2" key="1">
    <citation type="journal article" date="2021" name="Genome Biol. Evol.">
        <title>A High-Quality Reference Genome for a Parasitic Bivalve with Doubly Uniparental Inheritance (Bivalvia: Unionida).</title>
        <authorList>
            <person name="Smith C.H."/>
        </authorList>
    </citation>
    <scope>NUCLEOTIDE SEQUENCE</scope>
    <source>
        <strain evidence="2">CHS0354</strain>
    </source>
</reference>
<feature type="chain" id="PRO_5042193444" evidence="1">
    <location>
        <begin position="21"/>
        <end position="151"/>
    </location>
</feature>
<reference evidence="2" key="2">
    <citation type="journal article" date="2021" name="Genome Biol. Evol.">
        <title>Developing a high-quality reference genome for a parasitic bivalve with doubly uniparental inheritance (Bivalvia: Unionida).</title>
        <authorList>
            <person name="Smith C.H."/>
        </authorList>
    </citation>
    <scope>NUCLEOTIDE SEQUENCE</scope>
    <source>
        <strain evidence="2">CHS0354</strain>
        <tissue evidence="2">Mantle</tissue>
    </source>
</reference>
<keyword evidence="1" id="KW-0732">Signal</keyword>
<feature type="signal peptide" evidence="1">
    <location>
        <begin position="1"/>
        <end position="20"/>
    </location>
</feature>
<evidence type="ECO:0000313" key="2">
    <source>
        <dbReference type="EMBL" id="KAK3585463.1"/>
    </source>
</evidence>
<dbReference type="EMBL" id="JAEAOA010000270">
    <property type="protein sequence ID" value="KAK3585463.1"/>
    <property type="molecule type" value="Genomic_DNA"/>
</dbReference>
<dbReference type="AlphaFoldDB" id="A0AAE0VP68"/>
<accession>A0AAE0VP68</accession>
<protein>
    <submittedName>
        <fullName evidence="2">Uncharacterized protein</fullName>
    </submittedName>
</protein>
<evidence type="ECO:0000256" key="1">
    <source>
        <dbReference type="SAM" id="SignalP"/>
    </source>
</evidence>
<comment type="caution">
    <text evidence="2">The sequence shown here is derived from an EMBL/GenBank/DDBJ whole genome shotgun (WGS) entry which is preliminary data.</text>
</comment>
<reference evidence="2" key="3">
    <citation type="submission" date="2023-05" db="EMBL/GenBank/DDBJ databases">
        <authorList>
            <person name="Smith C.H."/>
        </authorList>
    </citation>
    <scope>NUCLEOTIDE SEQUENCE</scope>
    <source>
        <strain evidence="2">CHS0354</strain>
        <tissue evidence="2">Mantle</tissue>
    </source>
</reference>
<evidence type="ECO:0000313" key="3">
    <source>
        <dbReference type="Proteomes" id="UP001195483"/>
    </source>
</evidence>
<gene>
    <name evidence="2" type="ORF">CHS0354_003311</name>
</gene>
<keyword evidence="3" id="KW-1185">Reference proteome</keyword>
<proteinExistence type="predicted"/>
<name>A0AAE0VP68_9BIVA</name>
<organism evidence="2 3">
    <name type="scientific">Potamilus streckersoni</name>
    <dbReference type="NCBI Taxonomy" id="2493646"/>
    <lineage>
        <taxon>Eukaryota</taxon>
        <taxon>Metazoa</taxon>
        <taxon>Spiralia</taxon>
        <taxon>Lophotrochozoa</taxon>
        <taxon>Mollusca</taxon>
        <taxon>Bivalvia</taxon>
        <taxon>Autobranchia</taxon>
        <taxon>Heteroconchia</taxon>
        <taxon>Palaeoheterodonta</taxon>
        <taxon>Unionida</taxon>
        <taxon>Unionoidea</taxon>
        <taxon>Unionidae</taxon>
        <taxon>Ambleminae</taxon>
        <taxon>Lampsilini</taxon>
        <taxon>Potamilus</taxon>
    </lineage>
</organism>
<sequence>MASLASILFILLLCIVIAKSGFFRSTCEEVTYGASSGQVYNVNPSCTQGSVSWSYPNGTLRLFFAPREPKNRKFAVCFESHANESTFDVLDVTNGHQQPCKRISDKEVCTDYHINGVLADVEAKGPLRFMEEIQYRAVTIEQNPPVATVLL</sequence>
<dbReference type="Proteomes" id="UP001195483">
    <property type="component" value="Unassembled WGS sequence"/>
</dbReference>